<feature type="transmembrane region" description="Helical" evidence="7">
    <location>
        <begin position="9"/>
        <end position="31"/>
    </location>
</feature>
<organism evidence="9 10">
    <name type="scientific">Parafrankia soli</name>
    <dbReference type="NCBI Taxonomy" id="2599596"/>
    <lineage>
        <taxon>Bacteria</taxon>
        <taxon>Bacillati</taxon>
        <taxon>Actinomycetota</taxon>
        <taxon>Actinomycetes</taxon>
        <taxon>Frankiales</taxon>
        <taxon>Frankiaceae</taxon>
        <taxon>Parafrankia</taxon>
    </lineage>
</organism>
<dbReference type="Pfam" id="PF00528">
    <property type="entry name" value="BPD_transp_1"/>
    <property type="match status" value="1"/>
</dbReference>
<dbReference type="Gene3D" id="1.10.3720.10">
    <property type="entry name" value="MetI-like"/>
    <property type="match status" value="1"/>
</dbReference>
<feature type="transmembrane region" description="Helical" evidence="7">
    <location>
        <begin position="234"/>
        <end position="256"/>
    </location>
</feature>
<comment type="caution">
    <text evidence="9">The sequence shown here is derived from an EMBL/GenBank/DDBJ whole genome shotgun (WGS) entry which is preliminary data.</text>
</comment>
<feature type="domain" description="ABC transmembrane type-1" evidence="8">
    <location>
        <begin position="95"/>
        <end position="299"/>
    </location>
</feature>
<feature type="transmembrane region" description="Helical" evidence="7">
    <location>
        <begin position="175"/>
        <end position="193"/>
    </location>
</feature>
<keyword evidence="5 7" id="KW-1133">Transmembrane helix</keyword>
<dbReference type="AlphaFoldDB" id="A0A1S1PEL3"/>
<evidence type="ECO:0000256" key="7">
    <source>
        <dbReference type="RuleBase" id="RU363032"/>
    </source>
</evidence>
<dbReference type="Pfam" id="PF19300">
    <property type="entry name" value="BPD_transp_1_N"/>
    <property type="match status" value="1"/>
</dbReference>
<comment type="subcellular location">
    <subcellularLocation>
        <location evidence="1 7">Cell membrane</location>
        <topology evidence="1 7">Multi-pass membrane protein</topology>
    </subcellularLocation>
</comment>
<reference evidence="10" key="1">
    <citation type="submission" date="2016-07" db="EMBL/GenBank/DDBJ databases">
        <title>Frankia sp. NRRL B-16219 Genome sequencing.</title>
        <authorList>
            <person name="Ghodhbane-Gtari F."/>
            <person name="Swanson E."/>
            <person name="Gueddou A."/>
            <person name="Louati M."/>
            <person name="Nouioui I."/>
            <person name="Hezbri K."/>
            <person name="Abebe-Akele F."/>
            <person name="Simpson S."/>
            <person name="Morris K."/>
            <person name="Thomas K."/>
            <person name="Gtari M."/>
            <person name="Tisa L.S."/>
        </authorList>
    </citation>
    <scope>NUCLEOTIDE SEQUENCE [LARGE SCALE GENOMIC DNA]</scope>
    <source>
        <strain evidence="10">NRRL B-16219</strain>
    </source>
</reference>
<evidence type="ECO:0000259" key="8">
    <source>
        <dbReference type="PROSITE" id="PS50928"/>
    </source>
</evidence>
<proteinExistence type="inferred from homology"/>
<dbReference type="CDD" id="cd06261">
    <property type="entry name" value="TM_PBP2"/>
    <property type="match status" value="1"/>
</dbReference>
<evidence type="ECO:0000256" key="3">
    <source>
        <dbReference type="ARBA" id="ARBA00022475"/>
    </source>
</evidence>
<keyword evidence="2 7" id="KW-0813">Transport</keyword>
<keyword evidence="6 7" id="KW-0472">Membrane</keyword>
<dbReference type="PANTHER" id="PTHR43163:SF6">
    <property type="entry name" value="DIPEPTIDE TRANSPORT SYSTEM PERMEASE PROTEIN DPPB-RELATED"/>
    <property type="match status" value="1"/>
</dbReference>
<dbReference type="InterPro" id="IPR035906">
    <property type="entry name" value="MetI-like_sf"/>
</dbReference>
<keyword evidence="3" id="KW-1003">Cell membrane</keyword>
<gene>
    <name evidence="9" type="ORF">BBK14_26810</name>
</gene>
<dbReference type="InterPro" id="IPR000515">
    <property type="entry name" value="MetI-like"/>
</dbReference>
<evidence type="ECO:0000256" key="4">
    <source>
        <dbReference type="ARBA" id="ARBA00022692"/>
    </source>
</evidence>
<dbReference type="EMBL" id="MAXA01000255">
    <property type="protein sequence ID" value="OHV21343.1"/>
    <property type="molecule type" value="Genomic_DNA"/>
</dbReference>
<dbReference type="PANTHER" id="PTHR43163">
    <property type="entry name" value="DIPEPTIDE TRANSPORT SYSTEM PERMEASE PROTEIN DPPB-RELATED"/>
    <property type="match status" value="1"/>
</dbReference>
<evidence type="ECO:0000256" key="6">
    <source>
        <dbReference type="ARBA" id="ARBA00023136"/>
    </source>
</evidence>
<comment type="similarity">
    <text evidence="7">Belongs to the binding-protein-dependent transport system permease family.</text>
</comment>
<keyword evidence="4 7" id="KW-0812">Transmembrane</keyword>
<dbReference type="PROSITE" id="PS50928">
    <property type="entry name" value="ABC_TM1"/>
    <property type="match status" value="1"/>
</dbReference>
<feature type="transmembrane region" description="Helical" evidence="7">
    <location>
        <begin position="101"/>
        <end position="121"/>
    </location>
</feature>
<evidence type="ECO:0000256" key="2">
    <source>
        <dbReference type="ARBA" id="ARBA00022448"/>
    </source>
</evidence>
<dbReference type="InterPro" id="IPR045621">
    <property type="entry name" value="BPD_transp_1_N"/>
</dbReference>
<dbReference type="GO" id="GO:0055085">
    <property type="term" value="P:transmembrane transport"/>
    <property type="evidence" value="ECO:0007669"/>
    <property type="project" value="InterPro"/>
</dbReference>
<dbReference type="GO" id="GO:0005886">
    <property type="term" value="C:plasma membrane"/>
    <property type="evidence" value="ECO:0007669"/>
    <property type="project" value="UniProtKB-SubCell"/>
</dbReference>
<dbReference type="SUPFAM" id="SSF161098">
    <property type="entry name" value="MetI-like"/>
    <property type="match status" value="1"/>
</dbReference>
<accession>A0A1S1PEL3</accession>
<feature type="transmembrane region" description="Helical" evidence="7">
    <location>
        <begin position="133"/>
        <end position="155"/>
    </location>
</feature>
<evidence type="ECO:0000313" key="10">
    <source>
        <dbReference type="Proteomes" id="UP000179769"/>
    </source>
</evidence>
<evidence type="ECO:0000256" key="5">
    <source>
        <dbReference type="ARBA" id="ARBA00022989"/>
    </source>
</evidence>
<keyword evidence="10" id="KW-1185">Reference proteome</keyword>
<evidence type="ECO:0000313" key="9">
    <source>
        <dbReference type="EMBL" id="OHV21343.1"/>
    </source>
</evidence>
<dbReference type="RefSeq" id="WP_071066407.1">
    <property type="nucleotide sequence ID" value="NZ_MAXA01000255.1"/>
</dbReference>
<feature type="transmembrane region" description="Helical" evidence="7">
    <location>
        <begin position="276"/>
        <end position="299"/>
    </location>
</feature>
<sequence length="313" mass="33665">MLLYVLRRLALGVVLALLVTLVTFLLLSFSFEDVVRTILGQSATPDTVDALMAEKGYDRPLIVQYGEWLGGAFTGDFGDSAYTSVSVAPTVVQRLGVTMSVIIPALLIMVVVSVALGLWSAARGGVADRVAQLISLIGYVVPPLLLAIVLVYVLGVRLKWLPATGFTEFGDDPAAWARSVTIPVTVLVIGGIANMTAQVRGRMIDELRRDYIRTLRTRGVSTRSILLRHALRNAASPALTVLSLEFIQIFGSALIIENVFALPGFGSYAFNASLQGDIPIIMCVTTFGVLLVIAVNLITDLANGWLNPKARVH</sequence>
<dbReference type="Proteomes" id="UP000179769">
    <property type="component" value="Unassembled WGS sequence"/>
</dbReference>
<dbReference type="OrthoDB" id="147639at2"/>
<protein>
    <submittedName>
        <fullName evidence="9">ABC transporter permease</fullName>
    </submittedName>
</protein>
<name>A0A1S1PEL3_9ACTN</name>
<evidence type="ECO:0000256" key="1">
    <source>
        <dbReference type="ARBA" id="ARBA00004651"/>
    </source>
</evidence>